<dbReference type="EMBL" id="JAHQIW010004510">
    <property type="protein sequence ID" value="KAJ1362653.1"/>
    <property type="molecule type" value="Genomic_DNA"/>
</dbReference>
<accession>A0AAD5QS55</accession>
<keyword evidence="2" id="KW-1185">Reference proteome</keyword>
<dbReference type="AlphaFoldDB" id="A0AAD5QS55"/>
<reference evidence="1" key="1">
    <citation type="submission" date="2021-06" db="EMBL/GenBank/DDBJ databases">
        <title>Parelaphostrongylus tenuis whole genome reference sequence.</title>
        <authorList>
            <person name="Garwood T.J."/>
            <person name="Larsen P.A."/>
            <person name="Fountain-Jones N.M."/>
            <person name="Garbe J.R."/>
            <person name="Macchietto M.G."/>
            <person name="Kania S.A."/>
            <person name="Gerhold R.W."/>
            <person name="Richards J.E."/>
            <person name="Wolf T.M."/>
        </authorList>
    </citation>
    <scope>NUCLEOTIDE SEQUENCE</scope>
    <source>
        <strain evidence="1">MNPRO001-30</strain>
        <tissue evidence="1">Meninges</tissue>
    </source>
</reference>
<comment type="caution">
    <text evidence="1">The sequence shown here is derived from an EMBL/GenBank/DDBJ whole genome shotgun (WGS) entry which is preliminary data.</text>
</comment>
<gene>
    <name evidence="1" type="ORF">KIN20_022286</name>
</gene>
<proteinExistence type="predicted"/>
<evidence type="ECO:0000313" key="1">
    <source>
        <dbReference type="EMBL" id="KAJ1362653.1"/>
    </source>
</evidence>
<organism evidence="1 2">
    <name type="scientific">Parelaphostrongylus tenuis</name>
    <name type="common">Meningeal worm</name>
    <dbReference type="NCBI Taxonomy" id="148309"/>
    <lineage>
        <taxon>Eukaryota</taxon>
        <taxon>Metazoa</taxon>
        <taxon>Ecdysozoa</taxon>
        <taxon>Nematoda</taxon>
        <taxon>Chromadorea</taxon>
        <taxon>Rhabditida</taxon>
        <taxon>Rhabditina</taxon>
        <taxon>Rhabditomorpha</taxon>
        <taxon>Strongyloidea</taxon>
        <taxon>Metastrongylidae</taxon>
        <taxon>Parelaphostrongylus</taxon>
    </lineage>
</organism>
<sequence length="57" mass="6621">MLQYRRAYLRIGKDNPSLRICTVATSKSSVWPTSTDLAFYFELMAFGDKILLKAYLR</sequence>
<name>A0AAD5QS55_PARTN</name>
<dbReference type="Proteomes" id="UP001196413">
    <property type="component" value="Unassembled WGS sequence"/>
</dbReference>
<evidence type="ECO:0000313" key="2">
    <source>
        <dbReference type="Proteomes" id="UP001196413"/>
    </source>
</evidence>
<protein>
    <submittedName>
        <fullName evidence="1">Uncharacterized protein</fullName>
    </submittedName>
</protein>